<evidence type="ECO:0000313" key="2">
    <source>
        <dbReference type="Proteomes" id="UP000789525"/>
    </source>
</evidence>
<dbReference type="Proteomes" id="UP000789525">
    <property type="component" value="Unassembled WGS sequence"/>
</dbReference>
<dbReference type="EMBL" id="CAJVPT010063705">
    <property type="protein sequence ID" value="CAG8769065.1"/>
    <property type="molecule type" value="Genomic_DNA"/>
</dbReference>
<feature type="non-terminal residue" evidence="1">
    <location>
        <position position="1"/>
    </location>
</feature>
<evidence type="ECO:0000313" key="1">
    <source>
        <dbReference type="EMBL" id="CAG8769065.1"/>
    </source>
</evidence>
<organism evidence="1 2">
    <name type="scientific">Acaulospora colombiana</name>
    <dbReference type="NCBI Taxonomy" id="27376"/>
    <lineage>
        <taxon>Eukaryota</taxon>
        <taxon>Fungi</taxon>
        <taxon>Fungi incertae sedis</taxon>
        <taxon>Mucoromycota</taxon>
        <taxon>Glomeromycotina</taxon>
        <taxon>Glomeromycetes</taxon>
        <taxon>Diversisporales</taxon>
        <taxon>Acaulosporaceae</taxon>
        <taxon>Acaulospora</taxon>
    </lineage>
</organism>
<reference evidence="1" key="1">
    <citation type="submission" date="2021-06" db="EMBL/GenBank/DDBJ databases">
        <authorList>
            <person name="Kallberg Y."/>
            <person name="Tangrot J."/>
            <person name="Rosling A."/>
        </authorList>
    </citation>
    <scope>NUCLEOTIDE SEQUENCE</scope>
    <source>
        <strain evidence="1">CL356</strain>
    </source>
</reference>
<keyword evidence="2" id="KW-1185">Reference proteome</keyword>
<accession>A0ACA9QYI2</accession>
<name>A0ACA9QYI2_9GLOM</name>
<feature type="non-terminal residue" evidence="1">
    <location>
        <position position="50"/>
    </location>
</feature>
<gene>
    <name evidence="1" type="ORF">ACOLOM_LOCUS13650</name>
</gene>
<protein>
    <submittedName>
        <fullName evidence="1">16767_t:CDS:1</fullName>
    </submittedName>
</protein>
<proteinExistence type="predicted"/>
<sequence length="50" mass="6049">LLDEPDWDIYYWAIEKKEPPSRWANTALLNKLRIHTRNEGKVVRKMPDLQ</sequence>
<comment type="caution">
    <text evidence="1">The sequence shown here is derived from an EMBL/GenBank/DDBJ whole genome shotgun (WGS) entry which is preliminary data.</text>
</comment>